<dbReference type="Proteomes" id="UP000643554">
    <property type="component" value="Unassembled WGS sequence"/>
</dbReference>
<feature type="active site" evidence="6">
    <location>
        <position position="182"/>
    </location>
</feature>
<keyword evidence="4 6" id="KW-0234">DNA repair</keyword>
<comment type="function">
    <text evidence="6">DNA repair enzyme that is part of the base excision repair (BER) pathway; protects from oxidative damage by removing the major product of DNA oxidation, 8-oxoguanine (GO), from single- and double-stranded DNA substrates.</text>
</comment>
<accession>A0A833E0G5</accession>
<keyword evidence="2 6" id="KW-0228">DNA excision</keyword>
<reference evidence="7" key="1">
    <citation type="journal article" date="2020" name="ISME J.">
        <title>Gammaproteobacteria mediating utilization of methyl-, sulfur- and petroleum organic compounds in deep ocean hydrothermal plumes.</title>
        <authorList>
            <person name="Zhou Z."/>
            <person name="Liu Y."/>
            <person name="Pan J."/>
            <person name="Cron B.R."/>
            <person name="Toner B.M."/>
            <person name="Anantharaman K."/>
            <person name="Breier J.A."/>
            <person name="Dick G.J."/>
            <person name="Li M."/>
        </authorList>
    </citation>
    <scope>NUCLEOTIDE SEQUENCE</scope>
    <source>
        <strain evidence="7">SZUA-1453</strain>
    </source>
</reference>
<dbReference type="Gene3D" id="1.10.340.30">
    <property type="entry name" value="Hypothetical protein, domain 2"/>
    <property type="match status" value="1"/>
</dbReference>
<evidence type="ECO:0000256" key="5">
    <source>
        <dbReference type="ARBA" id="ARBA00023239"/>
    </source>
</evidence>
<feature type="active site" description="Schiff-base intermediate with DNA" evidence="6">
    <location>
        <position position="150"/>
    </location>
</feature>
<feature type="binding site" evidence="6">
    <location>
        <position position="31"/>
    </location>
    <ligand>
        <name>8-oxoguanine</name>
        <dbReference type="ChEBI" id="CHEBI:52617"/>
    </ligand>
</feature>
<feature type="binding site" evidence="6">
    <location>
        <position position="220"/>
    </location>
    <ligand>
        <name>8-oxoguanine</name>
        <dbReference type="ChEBI" id="CHEBI:52617"/>
    </ligand>
</feature>
<comment type="caution">
    <text evidence="7">The sequence shown here is derived from an EMBL/GenBank/DDBJ whole genome shotgun (WGS) entry which is preliminary data.</text>
</comment>
<feature type="binding site" evidence="6">
    <location>
        <position position="154"/>
    </location>
    <ligand>
        <name>8-oxoguanine</name>
        <dbReference type="ChEBI" id="CHEBI:52617"/>
    </ligand>
</feature>
<dbReference type="PIRSF" id="PIRSF008955">
    <property type="entry name" value="AGOG"/>
    <property type="match status" value="1"/>
</dbReference>
<evidence type="ECO:0000313" key="8">
    <source>
        <dbReference type="Proteomes" id="UP000643554"/>
    </source>
</evidence>
<feature type="binding site" evidence="6">
    <location>
        <position position="216"/>
    </location>
    <ligand>
        <name>8-oxoguanine</name>
        <dbReference type="ChEBI" id="CHEBI:52617"/>
    </ligand>
</feature>
<dbReference type="HAMAP" id="MF_01168">
    <property type="entry name" value="AGOG"/>
    <property type="match status" value="1"/>
</dbReference>
<dbReference type="InterPro" id="IPR011257">
    <property type="entry name" value="DNA_glycosylase"/>
</dbReference>
<protein>
    <recommendedName>
        <fullName evidence="6">N-glycosylase/DNA lyase</fullName>
    </recommendedName>
    <alternativeName>
        <fullName evidence="6">8-oxoguanine DNA glycosylase</fullName>
        <ecNumber evidence="6">3.2.2.-</ecNumber>
    </alternativeName>
    <alternativeName>
        <fullName evidence="6">AGOG</fullName>
    </alternativeName>
    <alternativeName>
        <fullName evidence="6">DNA-(apurinic or apyrimidinic site) lyase</fullName>
        <shortName evidence="6">AP lyase</shortName>
        <ecNumber evidence="6">4.2.99.18</ecNumber>
    </alternativeName>
</protein>
<evidence type="ECO:0000256" key="2">
    <source>
        <dbReference type="ARBA" id="ARBA00022769"/>
    </source>
</evidence>
<dbReference type="SUPFAM" id="SSF48150">
    <property type="entry name" value="DNA-glycosylase"/>
    <property type="match status" value="1"/>
</dbReference>
<feature type="binding site" evidence="6">
    <location>
        <position position="180"/>
    </location>
    <ligand>
        <name>8-oxoguanine</name>
        <dbReference type="ChEBI" id="CHEBI:52617"/>
    </ligand>
</feature>
<keyword evidence="1 6" id="KW-0227">DNA damage</keyword>
<comment type="caution">
    <text evidence="6">Lacks conserved residue(s) required for the propagation of feature annotation.</text>
</comment>
<dbReference type="GO" id="GO:0000702">
    <property type="term" value="F:oxidized base lesion DNA N-glycosylase activity"/>
    <property type="evidence" value="ECO:0007669"/>
    <property type="project" value="UniProtKB-UniRule"/>
</dbReference>
<evidence type="ECO:0000256" key="4">
    <source>
        <dbReference type="ARBA" id="ARBA00023204"/>
    </source>
</evidence>
<dbReference type="GO" id="GO:0006284">
    <property type="term" value="P:base-excision repair"/>
    <property type="evidence" value="ECO:0007669"/>
    <property type="project" value="UniProtKB-UniRule"/>
</dbReference>
<dbReference type="AlphaFoldDB" id="A0A833E0G5"/>
<gene>
    <name evidence="7" type="ORF">EYH15_05525</name>
</gene>
<name>A0A833E0G5_9EURY</name>
<sequence length="252" mass="29765">MTEDRVNKLKYIIKSLGIESARLIEEKIDLQYHYLKNLKERLNNQALFLKLIILNALVSYQLSTTGENWWREFSEYPWENISGDVVEEYIKFLSNSKGNRRYLDKKIKRINKLKYFLSTRSLEDFKNYYNNMEALRKALAKVLNTKGHSKTVVFAVKIFGYGARMSFNRFIPYPYSIEIPRDSRIEKYTAKFTRGDVLKFWSEVARDSGVPPLHIDSILWPALGDWERVKKPLKALSEDVYKKVKMLIELAK</sequence>
<dbReference type="Pfam" id="PF09171">
    <property type="entry name" value="AGOG"/>
    <property type="match status" value="1"/>
</dbReference>
<dbReference type="NCBIfam" id="NF009785">
    <property type="entry name" value="PRK13280.1-2"/>
    <property type="match status" value="1"/>
</dbReference>
<evidence type="ECO:0000256" key="1">
    <source>
        <dbReference type="ARBA" id="ARBA00022763"/>
    </source>
</evidence>
<dbReference type="InterPro" id="IPR015254">
    <property type="entry name" value="AGOG-like"/>
</dbReference>
<comment type="catalytic activity">
    <reaction evidence="6">
        <text>2'-deoxyribonucleotide-(2'-deoxyribose 5'-phosphate)-2'-deoxyribonucleotide-DNA = a 3'-end 2'-deoxyribonucleotide-(2,3-dehydro-2,3-deoxyribose 5'-phosphate)-DNA + a 5'-end 5'-phospho-2'-deoxyribonucleoside-DNA + H(+)</text>
        <dbReference type="Rhea" id="RHEA:66592"/>
        <dbReference type="Rhea" id="RHEA-COMP:13180"/>
        <dbReference type="Rhea" id="RHEA-COMP:16897"/>
        <dbReference type="Rhea" id="RHEA-COMP:17067"/>
        <dbReference type="ChEBI" id="CHEBI:15378"/>
        <dbReference type="ChEBI" id="CHEBI:136412"/>
        <dbReference type="ChEBI" id="CHEBI:157695"/>
        <dbReference type="ChEBI" id="CHEBI:167181"/>
        <dbReference type="EC" id="4.2.99.18"/>
    </reaction>
</comment>
<feature type="binding site" evidence="6">
    <location>
        <position position="70"/>
    </location>
    <ligand>
        <name>8-oxoguanine</name>
        <dbReference type="ChEBI" id="CHEBI:52617"/>
    </ligand>
</feature>
<dbReference type="InterPro" id="IPR016544">
    <property type="entry name" value="AGOG"/>
</dbReference>
<dbReference type="EC" id="3.2.2.-" evidence="6"/>
<evidence type="ECO:0000256" key="3">
    <source>
        <dbReference type="ARBA" id="ARBA00022801"/>
    </source>
</evidence>
<proteinExistence type="inferred from homology"/>
<organism evidence="7 8">
    <name type="scientific">Methanothermococcus okinawensis</name>
    <dbReference type="NCBI Taxonomy" id="155863"/>
    <lineage>
        <taxon>Archaea</taxon>
        <taxon>Methanobacteriati</taxon>
        <taxon>Methanobacteriota</taxon>
        <taxon>Methanomada group</taxon>
        <taxon>Methanococci</taxon>
        <taxon>Methanococcales</taxon>
        <taxon>Methanococcaceae</taxon>
        <taxon>Methanothermococcus</taxon>
    </lineage>
</organism>
<comment type="domain">
    <text evidence="6">Contains two alpha-helical subdomains, with the 8-oxoguanine binding site located in a cleft at their interface. Contains a helix-hairpin-helix (HhH) structural motif and a Gly/Pro-rich sequence followed by a conserved Asp (HhH-GPD motif).</text>
</comment>
<evidence type="ECO:0000313" key="7">
    <source>
        <dbReference type="EMBL" id="HIP84932.1"/>
    </source>
</evidence>
<keyword evidence="5 6" id="KW-0456">Lyase</keyword>
<keyword evidence="3 6" id="KW-0378">Hydrolase</keyword>
<dbReference type="EC" id="4.2.99.18" evidence="6"/>
<comment type="similarity">
    <text evidence="6">Belongs to the archaeal N-glycosylase/DNA lyase (AGOG) family.</text>
</comment>
<evidence type="ECO:0000256" key="6">
    <source>
        <dbReference type="HAMAP-Rule" id="MF_01168"/>
    </source>
</evidence>
<dbReference type="EMBL" id="DQUI01000087">
    <property type="protein sequence ID" value="HIP84932.1"/>
    <property type="molecule type" value="Genomic_DNA"/>
</dbReference>
<feature type="binding site" evidence="6">
    <location>
        <position position="59"/>
    </location>
    <ligand>
        <name>8-oxoguanine</name>
        <dbReference type="ChEBI" id="CHEBI:52617"/>
    </ligand>
</feature>
<dbReference type="GO" id="GO:0140078">
    <property type="term" value="F:class I DNA-(apurinic or apyrimidinic site) endonuclease activity"/>
    <property type="evidence" value="ECO:0007669"/>
    <property type="project" value="UniProtKB-EC"/>
</dbReference>